<gene>
    <name evidence="1" type="ORF">M9H77_11112</name>
</gene>
<sequence>MAKFFSLFVMMALVLLPLIMMIPAYAFDCFHALQDVIPCQDYLVNGVSKPNEGCCKGVKDLATIANESSNERQSLCICLKSAAQHFPINEGKAKAMPKLCNVNLDITLAPNIDCNNKD</sequence>
<keyword evidence="2" id="KW-1185">Reference proteome</keyword>
<reference evidence="2" key="1">
    <citation type="journal article" date="2023" name="Nat. Plants">
        <title>Single-cell RNA sequencing provides a high-resolution roadmap for understanding the multicellular compartmentation of specialized metabolism.</title>
        <authorList>
            <person name="Sun S."/>
            <person name="Shen X."/>
            <person name="Li Y."/>
            <person name="Li Y."/>
            <person name="Wang S."/>
            <person name="Li R."/>
            <person name="Zhang H."/>
            <person name="Shen G."/>
            <person name="Guo B."/>
            <person name="Wei J."/>
            <person name="Xu J."/>
            <person name="St-Pierre B."/>
            <person name="Chen S."/>
            <person name="Sun C."/>
        </authorList>
    </citation>
    <scope>NUCLEOTIDE SEQUENCE [LARGE SCALE GENOMIC DNA]</scope>
</reference>
<name>A0ACC0BDW0_CATRO</name>
<protein>
    <submittedName>
        <fullName evidence="1">Uncharacterized protein</fullName>
    </submittedName>
</protein>
<dbReference type="Proteomes" id="UP001060085">
    <property type="component" value="Linkage Group LG03"/>
</dbReference>
<organism evidence="1 2">
    <name type="scientific">Catharanthus roseus</name>
    <name type="common">Madagascar periwinkle</name>
    <name type="synonym">Vinca rosea</name>
    <dbReference type="NCBI Taxonomy" id="4058"/>
    <lineage>
        <taxon>Eukaryota</taxon>
        <taxon>Viridiplantae</taxon>
        <taxon>Streptophyta</taxon>
        <taxon>Embryophyta</taxon>
        <taxon>Tracheophyta</taxon>
        <taxon>Spermatophyta</taxon>
        <taxon>Magnoliopsida</taxon>
        <taxon>eudicotyledons</taxon>
        <taxon>Gunneridae</taxon>
        <taxon>Pentapetalae</taxon>
        <taxon>asterids</taxon>
        <taxon>lamiids</taxon>
        <taxon>Gentianales</taxon>
        <taxon>Apocynaceae</taxon>
        <taxon>Rauvolfioideae</taxon>
        <taxon>Vinceae</taxon>
        <taxon>Catharanthinae</taxon>
        <taxon>Catharanthus</taxon>
    </lineage>
</organism>
<dbReference type="EMBL" id="CM044703">
    <property type="protein sequence ID" value="KAI5670748.1"/>
    <property type="molecule type" value="Genomic_DNA"/>
</dbReference>
<evidence type="ECO:0000313" key="1">
    <source>
        <dbReference type="EMBL" id="KAI5670748.1"/>
    </source>
</evidence>
<accession>A0ACC0BDW0</accession>
<comment type="caution">
    <text evidence="1">The sequence shown here is derived from an EMBL/GenBank/DDBJ whole genome shotgun (WGS) entry which is preliminary data.</text>
</comment>
<proteinExistence type="predicted"/>
<evidence type="ECO:0000313" key="2">
    <source>
        <dbReference type="Proteomes" id="UP001060085"/>
    </source>
</evidence>